<reference evidence="1" key="1">
    <citation type="submission" date="2023-07" db="EMBL/GenBank/DDBJ databases">
        <title>Sorghum-associated microbial communities from plants grown in Nebraska, USA.</title>
        <authorList>
            <person name="Schachtman D."/>
        </authorList>
    </citation>
    <scope>NUCLEOTIDE SEQUENCE</scope>
    <source>
        <strain evidence="1">DS2329</strain>
    </source>
</reference>
<dbReference type="EMBL" id="JAVDQX010000003">
    <property type="protein sequence ID" value="MDR6460023.1"/>
    <property type="molecule type" value="Genomic_DNA"/>
</dbReference>
<sequence length="210" mass="23393">MKTKEELKLYFENGDIPKQEDFWEWQDSYWHKNEKPDKAFLNLTPYNEFIYSPTDSTEITGMDSIMVFPEGVKTIGGFQFMIAAQNRISKIKFPKSLERIRSRAFNGQNLRGTLAIPGACKTVESYAFTTGISNVSELVLENGIETIEDGAFQLSGSSITFLDIPNSVKFVGKNAFAISSLQTVAKPMGLDVSDAGIPATALILDRIIEE</sequence>
<gene>
    <name evidence="1" type="ORF">J2786_003146</name>
</gene>
<evidence type="ECO:0000313" key="1">
    <source>
        <dbReference type="EMBL" id="MDR6460023.1"/>
    </source>
</evidence>
<dbReference type="Proteomes" id="UP001184833">
    <property type="component" value="Unassembled WGS sequence"/>
</dbReference>
<evidence type="ECO:0000313" key="2">
    <source>
        <dbReference type="Proteomes" id="UP001184833"/>
    </source>
</evidence>
<proteinExistence type="predicted"/>
<accession>A0ACC6JAS4</accession>
<comment type="caution">
    <text evidence="1">The sequence shown here is derived from an EMBL/GenBank/DDBJ whole genome shotgun (WGS) entry which is preliminary data.</text>
</comment>
<protein>
    <submittedName>
        <fullName evidence="1">Uncharacterized protein</fullName>
    </submittedName>
</protein>
<name>A0ACC6JAS4_9FLAO</name>
<organism evidence="1 2">
    <name type="scientific">Chryseobacterium vietnamense</name>
    <dbReference type="NCBI Taxonomy" id="866785"/>
    <lineage>
        <taxon>Bacteria</taxon>
        <taxon>Pseudomonadati</taxon>
        <taxon>Bacteroidota</taxon>
        <taxon>Flavobacteriia</taxon>
        <taxon>Flavobacteriales</taxon>
        <taxon>Weeksellaceae</taxon>
        <taxon>Chryseobacterium group</taxon>
        <taxon>Chryseobacterium</taxon>
    </lineage>
</organism>
<keyword evidence="2" id="KW-1185">Reference proteome</keyword>